<evidence type="ECO:0000313" key="17">
    <source>
        <dbReference type="Proteomes" id="UP000023152"/>
    </source>
</evidence>
<accession>X6N4R5</accession>
<keyword evidence="17" id="KW-1185">Reference proteome</keyword>
<dbReference type="Gene3D" id="3.40.1690.20">
    <property type="match status" value="1"/>
</dbReference>
<dbReference type="MEROPS" id="M41.001"/>
<evidence type="ECO:0000256" key="1">
    <source>
        <dbReference type="ARBA" id="ARBA00001947"/>
    </source>
</evidence>
<feature type="compositionally biased region" description="Low complexity" evidence="14">
    <location>
        <begin position="120"/>
        <end position="130"/>
    </location>
</feature>
<evidence type="ECO:0000256" key="8">
    <source>
        <dbReference type="ARBA" id="ARBA00022801"/>
    </source>
</evidence>
<gene>
    <name evidence="16" type="ORF">RFI_16906</name>
</gene>
<dbReference type="SUPFAM" id="SSF52540">
    <property type="entry name" value="P-loop containing nucleoside triphosphate hydrolases"/>
    <property type="match status" value="1"/>
</dbReference>
<dbReference type="InterPro" id="IPR011546">
    <property type="entry name" value="Pept_M41_FtsH_extracell"/>
</dbReference>
<evidence type="ECO:0000256" key="3">
    <source>
        <dbReference type="ARBA" id="ARBA00010044"/>
    </source>
</evidence>
<keyword evidence="9" id="KW-0862">Zinc</keyword>
<keyword evidence="6" id="KW-0479">Metal-binding</keyword>
<evidence type="ECO:0000256" key="14">
    <source>
        <dbReference type="SAM" id="MobiDB-lite"/>
    </source>
</evidence>
<dbReference type="AlphaFoldDB" id="X6N4R5"/>
<comment type="similarity">
    <text evidence="13">Belongs to the AAA ATPase family.</text>
</comment>
<keyword evidence="11" id="KW-0482">Metalloprotease</keyword>
<keyword evidence="12" id="KW-0496">Mitochondrion</keyword>
<dbReference type="PANTHER" id="PTHR43655:SF2">
    <property type="entry name" value="AFG3 LIKE MATRIX AAA PEPTIDASE SUBUNIT 2, ISOFORM A"/>
    <property type="match status" value="1"/>
</dbReference>
<evidence type="ECO:0000256" key="2">
    <source>
        <dbReference type="ARBA" id="ARBA00004173"/>
    </source>
</evidence>
<dbReference type="InterPro" id="IPR027417">
    <property type="entry name" value="P-loop_NTPase"/>
</dbReference>
<evidence type="ECO:0000259" key="15">
    <source>
        <dbReference type="SMART" id="SM00382"/>
    </source>
</evidence>
<dbReference type="Gene3D" id="1.10.8.60">
    <property type="match status" value="1"/>
</dbReference>
<dbReference type="GO" id="GO:0005524">
    <property type="term" value="F:ATP binding"/>
    <property type="evidence" value="ECO:0007669"/>
    <property type="project" value="UniProtKB-KW"/>
</dbReference>
<evidence type="ECO:0000256" key="7">
    <source>
        <dbReference type="ARBA" id="ARBA00022741"/>
    </source>
</evidence>
<evidence type="ECO:0000256" key="9">
    <source>
        <dbReference type="ARBA" id="ARBA00022833"/>
    </source>
</evidence>
<dbReference type="Proteomes" id="UP000023152">
    <property type="component" value="Unassembled WGS sequence"/>
</dbReference>
<keyword evidence="7 13" id="KW-0547">Nucleotide-binding</keyword>
<dbReference type="GO" id="GO:0034982">
    <property type="term" value="P:mitochondrial protein processing"/>
    <property type="evidence" value="ECO:0007669"/>
    <property type="project" value="TreeGrafter"/>
</dbReference>
<dbReference type="Gene3D" id="3.40.50.300">
    <property type="entry name" value="P-loop containing nucleotide triphosphate hydrolases"/>
    <property type="match status" value="1"/>
</dbReference>
<evidence type="ECO:0000313" key="16">
    <source>
        <dbReference type="EMBL" id="ETO20312.1"/>
    </source>
</evidence>
<dbReference type="OrthoDB" id="1413014at2759"/>
<dbReference type="InterPro" id="IPR041569">
    <property type="entry name" value="AAA_lid_3"/>
</dbReference>
<dbReference type="InterPro" id="IPR003960">
    <property type="entry name" value="ATPase_AAA_CS"/>
</dbReference>
<dbReference type="SMART" id="SM00382">
    <property type="entry name" value="AAA"/>
    <property type="match status" value="1"/>
</dbReference>
<dbReference type="Pfam" id="PF17862">
    <property type="entry name" value="AAA_lid_3"/>
    <property type="match status" value="1"/>
</dbReference>
<dbReference type="PROSITE" id="PS00674">
    <property type="entry name" value="AAA"/>
    <property type="match status" value="1"/>
</dbReference>
<dbReference type="GO" id="GO:0008270">
    <property type="term" value="F:zinc ion binding"/>
    <property type="evidence" value="ECO:0007669"/>
    <property type="project" value="InterPro"/>
</dbReference>
<comment type="subcellular location">
    <subcellularLocation>
        <location evidence="2">Mitochondrion</location>
    </subcellularLocation>
</comment>
<proteinExistence type="inferred from homology"/>
<name>X6N4R5_RETFI</name>
<dbReference type="FunFam" id="3.40.50.300:FF:000001">
    <property type="entry name" value="ATP-dependent zinc metalloprotease FtsH"/>
    <property type="match status" value="1"/>
</dbReference>
<evidence type="ECO:0000256" key="4">
    <source>
        <dbReference type="ARBA" id="ARBA00010550"/>
    </source>
</evidence>
<dbReference type="InterPro" id="IPR003959">
    <property type="entry name" value="ATPase_AAA_core"/>
</dbReference>
<evidence type="ECO:0000256" key="13">
    <source>
        <dbReference type="RuleBase" id="RU003651"/>
    </source>
</evidence>
<dbReference type="GO" id="GO:0016887">
    <property type="term" value="F:ATP hydrolysis activity"/>
    <property type="evidence" value="ECO:0007669"/>
    <property type="project" value="InterPro"/>
</dbReference>
<feature type="compositionally biased region" description="Basic and acidic residues" evidence="14">
    <location>
        <begin position="97"/>
        <end position="114"/>
    </location>
</feature>
<dbReference type="EMBL" id="ASPP01012740">
    <property type="protein sequence ID" value="ETO20312.1"/>
    <property type="molecule type" value="Genomic_DNA"/>
</dbReference>
<evidence type="ECO:0000256" key="12">
    <source>
        <dbReference type="ARBA" id="ARBA00023128"/>
    </source>
</evidence>
<evidence type="ECO:0000256" key="11">
    <source>
        <dbReference type="ARBA" id="ARBA00023049"/>
    </source>
</evidence>
<keyword evidence="10 13" id="KW-0067">ATP-binding</keyword>
<dbReference type="InterPro" id="IPR003593">
    <property type="entry name" value="AAA+_ATPase"/>
</dbReference>
<evidence type="ECO:0000256" key="10">
    <source>
        <dbReference type="ARBA" id="ARBA00022840"/>
    </source>
</evidence>
<dbReference type="GO" id="GO:0005745">
    <property type="term" value="C:m-AAA complex"/>
    <property type="evidence" value="ECO:0007669"/>
    <property type="project" value="TreeGrafter"/>
</dbReference>
<protein>
    <recommendedName>
        <fullName evidence="15">AAA+ ATPase domain-containing protein</fullName>
    </recommendedName>
</protein>
<dbReference type="InterPro" id="IPR050928">
    <property type="entry name" value="ATP-dep_Zn_Metalloprotease"/>
</dbReference>
<feature type="compositionally biased region" description="Basic and acidic residues" evidence="14">
    <location>
        <begin position="131"/>
        <end position="166"/>
    </location>
</feature>
<comment type="caution">
    <text evidence="16">The sequence shown here is derived from an EMBL/GenBank/DDBJ whole genome shotgun (WGS) entry which is preliminary data.</text>
</comment>
<comment type="similarity">
    <text evidence="3">In the C-terminal section; belongs to the peptidase M41 family.</text>
</comment>
<dbReference type="Pfam" id="PF00004">
    <property type="entry name" value="AAA"/>
    <property type="match status" value="1"/>
</dbReference>
<dbReference type="GO" id="GO:0004176">
    <property type="term" value="F:ATP-dependent peptidase activity"/>
    <property type="evidence" value="ECO:0007669"/>
    <property type="project" value="InterPro"/>
</dbReference>
<dbReference type="FunFam" id="1.10.8.60:FF:000019">
    <property type="entry name" value="AFG3-like AAA ATPase 2"/>
    <property type="match status" value="1"/>
</dbReference>
<feature type="region of interest" description="Disordered" evidence="14">
    <location>
        <begin position="92"/>
        <end position="167"/>
    </location>
</feature>
<evidence type="ECO:0000256" key="6">
    <source>
        <dbReference type="ARBA" id="ARBA00022723"/>
    </source>
</evidence>
<keyword evidence="5" id="KW-0645">Protease</keyword>
<feature type="domain" description="AAA+ ATPase" evidence="15">
    <location>
        <begin position="416"/>
        <end position="556"/>
    </location>
</feature>
<sequence>MYKVTHLHLRNISANSSLGRTVHRLSPRFSWNNVWNLTKPRSSQLGRSGLEEEISLQSNLQNVESSTANKVWQKYSNMWSYMFSTTPKLKPSGFGNFEKKSSKNEGQKPPEKADPPPPKSSSSGESGSPPKESKGSSNEKPKKSTESESSTKKEKPGTAKDQKESEWGDGGDLFPGLVIGLLLLWFVFGPEYKVKKNRNEISFQQFKVHMLEAGIVDHVDVVNKGIARVYLKQTLGGDEQRVDESYDGNKKKHDSVYGQYSPNKVYEFHIGTVASFENKMIIAQEDMDLAPNEWVPVHYIDEFNLKHSIIDFVNGSPLLTLILLFFMYRTLRKIQAPSSSSSSSSSGSSFGASSRFGNPGGLFDITRPNAKVINKGEKVKTKFSDVAGLQQAKEEVMEFVSFLKNPEQYTKLGARIPKGALLVGPPGTGKTLLARAVAGEADCVFFSISGSDFVEMFVGVGPSRVRNLFEEARKNAPCIIFIDEIDAVGRKRAKGGFAGGNDERENTLNQLLVEMDGFKSDSGIVVLAGTNRADILDSALIRPGRFDRQIQVEKPDIKGRIEIFKVHCKKIKLEQPIEDVAQRMATLTPGFTGADIANVVNEAALRAARKNKDCVGLIDFYEANDRILGGLEKR</sequence>
<evidence type="ECO:0000256" key="5">
    <source>
        <dbReference type="ARBA" id="ARBA00022670"/>
    </source>
</evidence>
<comment type="cofactor">
    <cofactor evidence="1">
        <name>Zn(2+)</name>
        <dbReference type="ChEBI" id="CHEBI:29105"/>
    </cofactor>
</comment>
<dbReference type="CDD" id="cd19501">
    <property type="entry name" value="RecA-like_FtsH"/>
    <property type="match status" value="1"/>
</dbReference>
<organism evidence="16 17">
    <name type="scientific">Reticulomyxa filosa</name>
    <dbReference type="NCBI Taxonomy" id="46433"/>
    <lineage>
        <taxon>Eukaryota</taxon>
        <taxon>Sar</taxon>
        <taxon>Rhizaria</taxon>
        <taxon>Retaria</taxon>
        <taxon>Foraminifera</taxon>
        <taxon>Monothalamids</taxon>
        <taxon>Reticulomyxidae</taxon>
        <taxon>Reticulomyxa</taxon>
    </lineage>
</organism>
<dbReference type="GO" id="GO:0004222">
    <property type="term" value="F:metalloendopeptidase activity"/>
    <property type="evidence" value="ECO:0007669"/>
    <property type="project" value="InterPro"/>
</dbReference>
<keyword evidence="8" id="KW-0378">Hydrolase</keyword>
<comment type="similarity">
    <text evidence="4">In the N-terminal section; belongs to the AAA ATPase family.</text>
</comment>
<dbReference type="Pfam" id="PF06480">
    <property type="entry name" value="FtsH_ext"/>
    <property type="match status" value="1"/>
</dbReference>
<dbReference type="PANTHER" id="PTHR43655">
    <property type="entry name" value="ATP-DEPENDENT PROTEASE"/>
    <property type="match status" value="1"/>
</dbReference>
<reference evidence="16 17" key="1">
    <citation type="journal article" date="2013" name="Curr. Biol.">
        <title>The Genome of the Foraminiferan Reticulomyxa filosa.</title>
        <authorList>
            <person name="Glockner G."/>
            <person name="Hulsmann N."/>
            <person name="Schleicher M."/>
            <person name="Noegel A.A."/>
            <person name="Eichinger L."/>
            <person name="Gallinger C."/>
            <person name="Pawlowski J."/>
            <person name="Sierra R."/>
            <person name="Euteneuer U."/>
            <person name="Pillet L."/>
            <person name="Moustafa A."/>
            <person name="Platzer M."/>
            <person name="Groth M."/>
            <person name="Szafranski K."/>
            <person name="Schliwa M."/>
        </authorList>
    </citation>
    <scope>NUCLEOTIDE SEQUENCE [LARGE SCALE GENOMIC DNA]</scope>
</reference>